<dbReference type="CDD" id="cd20557">
    <property type="entry name" value="CYCLIN_ScPCL1-like"/>
    <property type="match status" value="1"/>
</dbReference>
<dbReference type="EMBL" id="JNVN01005231">
    <property type="protein sequence ID" value="KHJ30083.1"/>
    <property type="molecule type" value="Genomic_DNA"/>
</dbReference>
<feature type="compositionally biased region" description="Low complexity" evidence="1">
    <location>
        <begin position="314"/>
        <end position="360"/>
    </location>
</feature>
<dbReference type="OrthoDB" id="10250320at2759"/>
<dbReference type="Gene3D" id="1.10.472.10">
    <property type="entry name" value="Cyclin-like"/>
    <property type="match status" value="1"/>
</dbReference>
<dbReference type="InterPro" id="IPR036915">
    <property type="entry name" value="Cyclin-like_sf"/>
</dbReference>
<keyword evidence="4" id="KW-1185">Reference proteome</keyword>
<evidence type="ECO:0000256" key="1">
    <source>
        <dbReference type="SAM" id="MobiDB-lite"/>
    </source>
</evidence>
<reference evidence="3 4" key="1">
    <citation type="journal article" date="2014" name="BMC Genomics">
        <title>Adaptive genomic structural variation in the grape powdery mildew pathogen, Erysiphe necator.</title>
        <authorList>
            <person name="Jones L."/>
            <person name="Riaz S."/>
            <person name="Morales-Cruz A."/>
            <person name="Amrine K.C."/>
            <person name="McGuire B."/>
            <person name="Gubler W.D."/>
            <person name="Walker M.A."/>
            <person name="Cantu D."/>
        </authorList>
    </citation>
    <scope>NUCLEOTIDE SEQUENCE [LARGE SCALE GENOMIC DNA]</scope>
    <source>
        <strain evidence="4">c</strain>
    </source>
</reference>
<dbReference type="STRING" id="52586.A0A0B1NVT2"/>
<dbReference type="GO" id="GO:0016538">
    <property type="term" value="F:cyclin-dependent protein serine/threonine kinase regulator activity"/>
    <property type="evidence" value="ECO:0007669"/>
    <property type="project" value="TreeGrafter"/>
</dbReference>
<dbReference type="SUPFAM" id="SSF47954">
    <property type="entry name" value="Cyclin-like"/>
    <property type="match status" value="1"/>
</dbReference>
<comment type="caution">
    <text evidence="3">The sequence shown here is derived from an EMBL/GenBank/DDBJ whole genome shotgun (WGS) entry which is preliminary data.</text>
</comment>
<proteinExistence type="predicted"/>
<sequence length="452" mass="50582">MSSTKRGGRKLVPLHKRAMSEFLHQNVHFGMIRFLADKTRRVIQCDPSPIKERGTTMYSASSSQITSPGHQRRQILNADEVNVVGDDDETEGEKIKRKNVPPLEDFISHLVKKSNVQVPTLMSTLVYLERLRLRLPPVAKGNNCTLHRIFLATLILSAKYLNDSSPKNKHWANYSNLRQNSGFELMEVNLMEMQLLELLDWDLRVSNKDLFRNLDPFLSPICDVIFRREHQAPSYYTHEYPDPIKNPLPLPPPFHPTVSHHARRGPKYIGAQSKAGHVPRKSVPTSIVSPTRSHRVLLRTSPPPAAAVPDLLRSGQSSVDSSMNSSLSSSPLTRSTLSTPTLTDFPDNSLSSSKRNSSNNHTTGQKLATKLDRIFNLHLDHGQKDKLICNPSLDHIADQYLGTETQSSPQEGKNLSPSVCLAHKHAEPAKSSRRSRGPVHFLNRLIGKGGTT</sequence>
<dbReference type="GO" id="GO:0000307">
    <property type="term" value="C:cyclin-dependent protein kinase holoenzyme complex"/>
    <property type="evidence" value="ECO:0007669"/>
    <property type="project" value="TreeGrafter"/>
</dbReference>
<gene>
    <name evidence="3" type="ORF">EV44_g2479</name>
</gene>
<dbReference type="HOGENOM" id="CLU_018149_3_0_1"/>
<dbReference type="PANTHER" id="PTHR15615:SF10">
    <property type="entry name" value="PHO85 CYCLIN-2-RELATED"/>
    <property type="match status" value="1"/>
</dbReference>
<feature type="compositionally biased region" description="Polar residues" evidence="1">
    <location>
        <begin position="56"/>
        <end position="69"/>
    </location>
</feature>
<dbReference type="InterPro" id="IPR013922">
    <property type="entry name" value="Cyclin_PHO80-like"/>
</dbReference>
<organism evidence="3 4">
    <name type="scientific">Uncinula necator</name>
    <name type="common">Grape powdery mildew</name>
    <dbReference type="NCBI Taxonomy" id="52586"/>
    <lineage>
        <taxon>Eukaryota</taxon>
        <taxon>Fungi</taxon>
        <taxon>Dikarya</taxon>
        <taxon>Ascomycota</taxon>
        <taxon>Pezizomycotina</taxon>
        <taxon>Leotiomycetes</taxon>
        <taxon>Erysiphales</taxon>
        <taxon>Erysiphaceae</taxon>
        <taxon>Erysiphe</taxon>
    </lineage>
</organism>
<accession>A0A0B1NVT2</accession>
<evidence type="ECO:0000259" key="2">
    <source>
        <dbReference type="Pfam" id="PF00134"/>
    </source>
</evidence>
<evidence type="ECO:0000313" key="3">
    <source>
        <dbReference type="EMBL" id="KHJ30083.1"/>
    </source>
</evidence>
<dbReference type="PANTHER" id="PTHR15615">
    <property type="match status" value="1"/>
</dbReference>
<protein>
    <submittedName>
        <fullName evidence="3">Putative cyclin protein</fullName>
    </submittedName>
</protein>
<dbReference type="GO" id="GO:0005634">
    <property type="term" value="C:nucleus"/>
    <property type="evidence" value="ECO:0007669"/>
    <property type="project" value="TreeGrafter"/>
</dbReference>
<dbReference type="Proteomes" id="UP000030854">
    <property type="component" value="Unassembled WGS sequence"/>
</dbReference>
<dbReference type="AlphaFoldDB" id="A0A0B1NVT2"/>
<feature type="region of interest" description="Disordered" evidence="1">
    <location>
        <begin position="270"/>
        <end position="365"/>
    </location>
</feature>
<dbReference type="InterPro" id="IPR006671">
    <property type="entry name" value="Cyclin_N"/>
</dbReference>
<name>A0A0B1NVT2_UNCNE</name>
<dbReference type="GO" id="GO:0019901">
    <property type="term" value="F:protein kinase binding"/>
    <property type="evidence" value="ECO:0007669"/>
    <property type="project" value="InterPro"/>
</dbReference>
<feature type="region of interest" description="Disordered" evidence="1">
    <location>
        <begin position="49"/>
        <end position="71"/>
    </location>
</feature>
<evidence type="ECO:0000313" key="4">
    <source>
        <dbReference type="Proteomes" id="UP000030854"/>
    </source>
</evidence>
<feature type="domain" description="Cyclin N-terminal" evidence="2">
    <location>
        <begin position="95"/>
        <end position="204"/>
    </location>
</feature>
<dbReference type="Pfam" id="PF00134">
    <property type="entry name" value="Cyclin_N"/>
    <property type="match status" value="1"/>
</dbReference>